<dbReference type="EMBL" id="FTOD01000003">
    <property type="protein sequence ID" value="SIS61279.1"/>
    <property type="molecule type" value="Genomic_DNA"/>
</dbReference>
<dbReference type="Proteomes" id="UP000186795">
    <property type="component" value="Unassembled WGS sequence"/>
</dbReference>
<proteinExistence type="predicted"/>
<dbReference type="OrthoDB" id="2990354at2"/>
<keyword evidence="2" id="KW-1185">Reference proteome</keyword>
<evidence type="ECO:0000313" key="2">
    <source>
        <dbReference type="Proteomes" id="UP000186795"/>
    </source>
</evidence>
<evidence type="ECO:0000313" key="1">
    <source>
        <dbReference type="EMBL" id="SIS61279.1"/>
    </source>
</evidence>
<protein>
    <submittedName>
        <fullName evidence="1">Uncharacterized protein</fullName>
    </submittedName>
</protein>
<name>A0A1N7KIA5_9BACL</name>
<reference evidence="2" key="1">
    <citation type="submission" date="2017-01" db="EMBL/GenBank/DDBJ databases">
        <authorList>
            <person name="Varghese N."/>
            <person name="Submissions S."/>
        </authorList>
    </citation>
    <scope>NUCLEOTIDE SEQUENCE [LARGE SCALE GENOMIC DNA]</scope>
    <source>
        <strain evidence="2">DSM 45196</strain>
    </source>
</reference>
<gene>
    <name evidence="1" type="ORF">SAMN05421790_10388</name>
</gene>
<dbReference type="AlphaFoldDB" id="A0A1N7KIA5"/>
<dbReference type="RefSeq" id="WP_076524017.1">
    <property type="nucleotide sequence ID" value="NZ_CP048103.1"/>
</dbReference>
<accession>A0A1N7KIA5</accession>
<organism evidence="1 2">
    <name type="scientific">Kroppenstedtia eburnea</name>
    <dbReference type="NCBI Taxonomy" id="714067"/>
    <lineage>
        <taxon>Bacteria</taxon>
        <taxon>Bacillati</taxon>
        <taxon>Bacillota</taxon>
        <taxon>Bacilli</taxon>
        <taxon>Bacillales</taxon>
        <taxon>Thermoactinomycetaceae</taxon>
        <taxon>Kroppenstedtia</taxon>
    </lineage>
</organism>
<sequence length="145" mass="16927">MSQSYAKEFSSLLISRSVGPERNSRSRPAVHKDWDEISRASLVILWGLLIYPRLDPDLDTGTSGVNLDQVHRLFNEHLGTTHQWKQVLKRLETYDYIRFAENKNLILAGTRLWTAVDAGQMYRTFRSSVLVRKMRQSNFQDEEKK</sequence>